<accession>A0A1T4YDL2</accession>
<organism evidence="3 4">
    <name type="scientific">Sporosarcina newyorkensis</name>
    <dbReference type="NCBI Taxonomy" id="759851"/>
    <lineage>
        <taxon>Bacteria</taxon>
        <taxon>Bacillati</taxon>
        <taxon>Bacillota</taxon>
        <taxon>Bacilli</taxon>
        <taxon>Bacillales</taxon>
        <taxon>Caryophanaceae</taxon>
        <taxon>Sporosarcina</taxon>
    </lineage>
</organism>
<keyword evidence="2" id="KW-0472">Membrane</keyword>
<dbReference type="Proteomes" id="UP000190042">
    <property type="component" value="Unassembled WGS sequence"/>
</dbReference>
<keyword evidence="2" id="KW-1133">Transmembrane helix</keyword>
<proteinExistence type="predicted"/>
<evidence type="ECO:0000313" key="3">
    <source>
        <dbReference type="EMBL" id="SKA99927.1"/>
    </source>
</evidence>
<keyword evidence="4" id="KW-1185">Reference proteome</keyword>
<dbReference type="AlphaFoldDB" id="A0A1T4YDL2"/>
<dbReference type="RefSeq" id="WP_009497371.1">
    <property type="nucleotide sequence ID" value="NZ_FUYJ01000004.1"/>
</dbReference>
<keyword evidence="2" id="KW-0812">Transmembrane</keyword>
<gene>
    <name evidence="3" type="ORF">SAMN04244570_2368</name>
</gene>
<evidence type="ECO:0000313" key="4">
    <source>
        <dbReference type="Proteomes" id="UP000190042"/>
    </source>
</evidence>
<feature type="transmembrane region" description="Helical" evidence="2">
    <location>
        <begin position="6"/>
        <end position="24"/>
    </location>
</feature>
<protein>
    <submittedName>
        <fullName evidence="3">Uncharacterized protein</fullName>
    </submittedName>
</protein>
<name>A0A1T4YDL2_9BACL</name>
<evidence type="ECO:0000256" key="1">
    <source>
        <dbReference type="SAM" id="MobiDB-lite"/>
    </source>
</evidence>
<feature type="region of interest" description="Disordered" evidence="1">
    <location>
        <begin position="68"/>
        <end position="100"/>
    </location>
</feature>
<reference evidence="4" key="1">
    <citation type="submission" date="2017-02" db="EMBL/GenBank/DDBJ databases">
        <authorList>
            <person name="Varghese N."/>
            <person name="Submissions S."/>
        </authorList>
    </citation>
    <scope>NUCLEOTIDE SEQUENCE [LARGE SCALE GENOMIC DNA]</scope>
    <source>
        <strain evidence="4">DSM 23966</strain>
    </source>
</reference>
<evidence type="ECO:0000256" key="2">
    <source>
        <dbReference type="SAM" id="Phobius"/>
    </source>
</evidence>
<sequence>MGIVVAILFILQIISFMIMTLLYMKVSKFNNLEKKQQKLMHEMDQSIMAYLAEIKEENDRLIEQLNKRPVNKPSSKVAFPQTHSQNEETAAEPEKVQQKSHPVPVQFALRSYQKNAATTDSLEMAPLSDRDKAKQLLAEGKSVQEIAKELGKGQTEIELLLKFG</sequence>
<dbReference type="EMBL" id="FUYJ01000004">
    <property type="protein sequence ID" value="SKA99927.1"/>
    <property type="molecule type" value="Genomic_DNA"/>
</dbReference>